<dbReference type="SUPFAM" id="SSF56266">
    <property type="entry name" value="DmpA/ArgJ-like"/>
    <property type="match status" value="1"/>
</dbReference>
<evidence type="ECO:0000313" key="12">
    <source>
        <dbReference type="Proteomes" id="UP000824265"/>
    </source>
</evidence>
<evidence type="ECO:0000256" key="5">
    <source>
        <dbReference type="ARBA" id="ARBA00022679"/>
    </source>
</evidence>
<organism evidence="11 12">
    <name type="scientific">Candidatus Acetatifactor stercoripullorum</name>
    <dbReference type="NCBI Taxonomy" id="2838414"/>
    <lineage>
        <taxon>Bacteria</taxon>
        <taxon>Bacillati</taxon>
        <taxon>Bacillota</taxon>
        <taxon>Clostridia</taxon>
        <taxon>Lachnospirales</taxon>
        <taxon>Lachnospiraceae</taxon>
        <taxon>Acetatifactor</taxon>
    </lineage>
</organism>
<dbReference type="GO" id="GO:0006526">
    <property type="term" value="P:L-arginine biosynthetic process"/>
    <property type="evidence" value="ECO:0007669"/>
    <property type="project" value="UniProtKB-UniRule"/>
</dbReference>
<feature type="binding site" evidence="10">
    <location>
        <position position="402"/>
    </location>
    <ligand>
        <name>substrate</name>
    </ligand>
</feature>
<evidence type="ECO:0000256" key="2">
    <source>
        <dbReference type="ARBA" id="ARBA00011475"/>
    </source>
</evidence>
<dbReference type="CDD" id="cd02152">
    <property type="entry name" value="OAT"/>
    <property type="match status" value="1"/>
</dbReference>
<keyword evidence="3 10" id="KW-0055">Arginine biosynthesis</keyword>
<dbReference type="EC" id="2.3.1.35" evidence="10"/>
<protein>
    <recommendedName>
        <fullName evidence="10">Arginine biosynthesis bifunctional protein ArgJ</fullName>
    </recommendedName>
    <domain>
        <recommendedName>
            <fullName evidence="10">Glutamate N-acetyltransferase</fullName>
            <ecNumber evidence="10">2.3.1.35</ecNumber>
        </recommendedName>
        <alternativeName>
            <fullName evidence="10">Ornithine acetyltransferase</fullName>
            <shortName evidence="10">OATase</shortName>
        </alternativeName>
        <alternativeName>
            <fullName evidence="10">Ornithine transacetylase</fullName>
        </alternativeName>
    </domain>
    <domain>
        <recommendedName>
            <fullName evidence="10">Amino-acid acetyltransferase</fullName>
            <ecNumber evidence="10">2.3.1.1</ecNumber>
        </recommendedName>
        <alternativeName>
            <fullName evidence="10">N-acetylglutamate synthase</fullName>
            <shortName evidence="10">AGSase</shortName>
        </alternativeName>
    </domain>
    <component>
        <recommendedName>
            <fullName evidence="10">Arginine biosynthesis bifunctional protein ArgJ alpha chain</fullName>
        </recommendedName>
    </component>
    <component>
        <recommendedName>
            <fullName evidence="10">Arginine biosynthesis bifunctional protein ArgJ beta chain</fullName>
        </recommendedName>
    </component>
</protein>
<comment type="caution">
    <text evidence="11">The sequence shown here is derived from an EMBL/GenBank/DDBJ whole genome shotgun (WGS) entry which is preliminary data.</text>
</comment>
<keyword evidence="4 10" id="KW-0028">Amino-acid biosynthesis</keyword>
<comment type="function">
    <text evidence="10">Catalyzes two activities which are involved in the cyclic version of arginine biosynthesis: the synthesis of N-acetylglutamate from glutamate and acetyl-CoA as the acetyl donor, and of ornithine by transacetylation between N(2)-acetylornithine and glutamate.</text>
</comment>
<comment type="pathway">
    <text evidence="10">Amino-acid biosynthesis; L-arginine biosynthesis; L-ornithine and N-acetyl-L-glutamate from L-glutamate and N(2)-acetyl-L-ornithine (cyclic): step 1/1.</text>
</comment>
<dbReference type="Pfam" id="PF01960">
    <property type="entry name" value="ArgJ"/>
    <property type="match status" value="1"/>
</dbReference>
<feature type="binding site" evidence="10">
    <location>
        <position position="153"/>
    </location>
    <ligand>
        <name>substrate</name>
    </ligand>
</feature>
<evidence type="ECO:0000256" key="4">
    <source>
        <dbReference type="ARBA" id="ARBA00022605"/>
    </source>
</evidence>
<comment type="caution">
    <text evidence="10">Lacks conserved residue(s) required for the propagation of feature annotation.</text>
</comment>
<evidence type="ECO:0000256" key="9">
    <source>
        <dbReference type="ARBA" id="ARBA00049439"/>
    </source>
</evidence>
<dbReference type="PANTHER" id="PTHR23100:SF0">
    <property type="entry name" value="ARGININE BIOSYNTHESIS BIFUNCTIONAL PROTEIN ARGJ, MITOCHONDRIAL"/>
    <property type="match status" value="1"/>
</dbReference>
<evidence type="ECO:0000256" key="10">
    <source>
        <dbReference type="HAMAP-Rule" id="MF_01106"/>
    </source>
</evidence>
<feature type="binding site" evidence="10">
    <location>
        <position position="276"/>
    </location>
    <ligand>
        <name>substrate</name>
    </ligand>
</feature>
<proteinExistence type="inferred from homology"/>
<feature type="active site" description="Nucleophile" evidence="10">
    <location>
        <position position="190"/>
    </location>
</feature>
<evidence type="ECO:0000313" key="11">
    <source>
        <dbReference type="EMBL" id="HIW81073.1"/>
    </source>
</evidence>
<comment type="catalytic activity">
    <reaction evidence="9 10">
        <text>N(2)-acetyl-L-ornithine + L-glutamate = N-acetyl-L-glutamate + L-ornithine</text>
        <dbReference type="Rhea" id="RHEA:15349"/>
        <dbReference type="ChEBI" id="CHEBI:29985"/>
        <dbReference type="ChEBI" id="CHEBI:44337"/>
        <dbReference type="ChEBI" id="CHEBI:46911"/>
        <dbReference type="ChEBI" id="CHEBI:57805"/>
        <dbReference type="EC" id="2.3.1.35"/>
    </reaction>
</comment>
<dbReference type="InterPro" id="IPR016117">
    <property type="entry name" value="ArgJ-like_dom_sf"/>
</dbReference>
<feature type="site" description="Involved in the stabilization of negative charge on the oxyanion by the formation of the oxyanion hole" evidence="10">
    <location>
        <position position="115"/>
    </location>
</feature>
<dbReference type="Proteomes" id="UP000824265">
    <property type="component" value="Unassembled WGS sequence"/>
</dbReference>
<feature type="binding site" evidence="10">
    <location>
        <position position="190"/>
    </location>
    <ligand>
        <name>substrate</name>
    </ligand>
</feature>
<dbReference type="InterPro" id="IPR042195">
    <property type="entry name" value="ArgJ_beta_C"/>
</dbReference>
<dbReference type="AlphaFoldDB" id="A0A9D1UBE3"/>
<dbReference type="Gene3D" id="3.10.20.340">
    <property type="entry name" value="ArgJ beta chain, C-terminal domain"/>
    <property type="match status" value="1"/>
</dbReference>
<evidence type="ECO:0000256" key="3">
    <source>
        <dbReference type="ARBA" id="ARBA00022571"/>
    </source>
</evidence>
<gene>
    <name evidence="10 11" type="primary">argJ</name>
    <name evidence="11" type="ORF">H9742_06000</name>
</gene>
<sequence>MKQIEGGVTAAKGFEAAGAEAEVKYKGRKDVALIMSEAPCRAAGTFTTNVVKAAPVLWDKEVVEASPYVQAVVINSGIANACTGKQGTECCREEARWAGELLGIPQSAVLVASTGEIGRQIPMDRIHEGIEKAAAAKSGTLQAGLDAAQAIMTTDTVPKQIAVETTIGGKTVTLGGMCKGSGMIHPNMCTMLCFITTDANISKDMLKKAVSADVKDSFNMISVDGDTSTNDTFLVLANGMAGNPEITTEGADFDAFCQALAFLTTRLARMIAGDGEGATALFETKVVGAATKEDARVLAKSVICSSLTKAAIFGHDANWGRILCALGYSGADFDPDNVDLYFQGKNGKIHIFGNGNACDYSEEEASQLLSQPEVCVLVDMHMGNEEATAWGCDLSYDYVRINADYRS</sequence>
<dbReference type="FunFam" id="3.60.70.12:FF:000001">
    <property type="entry name" value="Arginine biosynthesis bifunctional protein ArgJ, chloroplastic"/>
    <property type="match status" value="1"/>
</dbReference>
<dbReference type="GO" id="GO:0004042">
    <property type="term" value="F:L-glutamate N-acetyltransferase activity"/>
    <property type="evidence" value="ECO:0007669"/>
    <property type="project" value="UniProtKB-UniRule"/>
</dbReference>
<comment type="subcellular location">
    <subcellularLocation>
        <location evidence="10">Cytoplasm</location>
    </subcellularLocation>
</comment>
<dbReference type="NCBIfam" id="NF003802">
    <property type="entry name" value="PRK05388.1"/>
    <property type="match status" value="1"/>
</dbReference>
<reference evidence="11" key="2">
    <citation type="submission" date="2021-04" db="EMBL/GenBank/DDBJ databases">
        <authorList>
            <person name="Gilroy R."/>
        </authorList>
    </citation>
    <scope>NUCLEOTIDE SEQUENCE</scope>
    <source>
        <strain evidence="11">CHK195-6426</strain>
    </source>
</reference>
<dbReference type="EMBL" id="DXGH01000033">
    <property type="protein sequence ID" value="HIW81073.1"/>
    <property type="molecule type" value="Genomic_DNA"/>
</dbReference>
<dbReference type="Gene3D" id="3.60.70.12">
    <property type="entry name" value="L-amino peptidase D-ALA esterase/amidase"/>
    <property type="match status" value="1"/>
</dbReference>
<dbReference type="FunFam" id="3.10.20.340:FF:000001">
    <property type="entry name" value="Arginine biosynthesis bifunctional protein ArgJ, chloroplastic"/>
    <property type="match status" value="1"/>
</dbReference>
<evidence type="ECO:0000256" key="1">
    <source>
        <dbReference type="ARBA" id="ARBA00006774"/>
    </source>
</evidence>
<comment type="pathway">
    <text evidence="10">Amino-acid biosynthesis; L-arginine biosynthesis; N(2)-acetyl-L-ornithine from L-glutamate: step 1/4.</text>
</comment>
<dbReference type="EC" id="2.3.1.1" evidence="10"/>
<dbReference type="PANTHER" id="PTHR23100">
    <property type="entry name" value="ARGININE BIOSYNTHESIS BIFUNCTIONAL PROTEIN ARGJ"/>
    <property type="match status" value="1"/>
</dbReference>
<keyword evidence="8 10" id="KW-0012">Acyltransferase</keyword>
<feature type="binding site" evidence="10">
    <location>
        <position position="179"/>
    </location>
    <ligand>
        <name>substrate</name>
    </ligand>
</feature>
<evidence type="ECO:0000256" key="6">
    <source>
        <dbReference type="ARBA" id="ARBA00022813"/>
    </source>
</evidence>
<dbReference type="InterPro" id="IPR002813">
    <property type="entry name" value="Arg_biosynth_ArgJ"/>
</dbReference>
<keyword evidence="5 10" id="KW-0808">Transferase</keyword>
<keyword evidence="6 10" id="KW-0068">Autocatalytic cleavage</keyword>
<evidence type="ECO:0000256" key="8">
    <source>
        <dbReference type="ARBA" id="ARBA00023315"/>
    </source>
</evidence>
<name>A0A9D1UBE3_9FIRM</name>
<feature type="binding site" evidence="10">
    <location>
        <position position="407"/>
    </location>
    <ligand>
        <name>substrate</name>
    </ligand>
</feature>
<reference evidence="11" key="1">
    <citation type="journal article" date="2021" name="PeerJ">
        <title>Extensive microbial diversity within the chicken gut microbiome revealed by metagenomics and culture.</title>
        <authorList>
            <person name="Gilroy R."/>
            <person name="Ravi A."/>
            <person name="Getino M."/>
            <person name="Pursley I."/>
            <person name="Horton D.L."/>
            <person name="Alikhan N.F."/>
            <person name="Baker D."/>
            <person name="Gharbi K."/>
            <person name="Hall N."/>
            <person name="Watson M."/>
            <person name="Adriaenssens E.M."/>
            <person name="Foster-Nyarko E."/>
            <person name="Jarju S."/>
            <person name="Secka A."/>
            <person name="Antonio M."/>
            <person name="Oren A."/>
            <person name="Chaudhuri R.R."/>
            <person name="La Ragione R."/>
            <person name="Hildebrand F."/>
            <person name="Pallen M.J."/>
        </authorList>
    </citation>
    <scope>NUCLEOTIDE SEQUENCE</scope>
    <source>
        <strain evidence="11">CHK195-6426</strain>
    </source>
</reference>
<dbReference type="GO" id="GO:0005737">
    <property type="term" value="C:cytoplasm"/>
    <property type="evidence" value="ECO:0007669"/>
    <property type="project" value="UniProtKB-SubCell"/>
</dbReference>
<dbReference type="GO" id="GO:0006592">
    <property type="term" value="P:ornithine biosynthetic process"/>
    <property type="evidence" value="ECO:0007669"/>
    <property type="project" value="TreeGrafter"/>
</dbReference>
<dbReference type="NCBIfam" id="TIGR00120">
    <property type="entry name" value="ArgJ"/>
    <property type="match status" value="1"/>
</dbReference>
<keyword evidence="7 10" id="KW-0511">Multifunctional enzyme</keyword>
<accession>A0A9D1UBE3</accession>
<evidence type="ECO:0000256" key="7">
    <source>
        <dbReference type="ARBA" id="ARBA00023268"/>
    </source>
</evidence>
<comment type="catalytic activity">
    <reaction evidence="10">
        <text>L-glutamate + acetyl-CoA = N-acetyl-L-glutamate + CoA + H(+)</text>
        <dbReference type="Rhea" id="RHEA:24292"/>
        <dbReference type="ChEBI" id="CHEBI:15378"/>
        <dbReference type="ChEBI" id="CHEBI:29985"/>
        <dbReference type="ChEBI" id="CHEBI:44337"/>
        <dbReference type="ChEBI" id="CHEBI:57287"/>
        <dbReference type="ChEBI" id="CHEBI:57288"/>
        <dbReference type="EC" id="2.3.1.1"/>
    </reaction>
</comment>
<comment type="similarity">
    <text evidence="1 10">Belongs to the ArgJ family.</text>
</comment>
<keyword evidence="10" id="KW-0963">Cytoplasm</keyword>
<dbReference type="Gene3D" id="3.30.2330.10">
    <property type="entry name" value="arginine biosynthesis bifunctional protein suprefamily"/>
    <property type="match status" value="1"/>
</dbReference>
<dbReference type="GO" id="GO:0004358">
    <property type="term" value="F:L-glutamate N-acetyltransferase activity, acting on acetyl-L-ornithine as donor"/>
    <property type="evidence" value="ECO:0007669"/>
    <property type="project" value="UniProtKB-UniRule"/>
</dbReference>
<feature type="site" description="Involved in the stabilization of negative charge on the oxyanion by the formation of the oxyanion hole" evidence="10">
    <location>
        <position position="114"/>
    </location>
</feature>
<dbReference type="HAMAP" id="MF_01106">
    <property type="entry name" value="ArgJ"/>
    <property type="match status" value="1"/>
</dbReference>
<feature type="chain" id="PRO_5039773485" description="Arginine biosynthesis bifunctional protein ArgJ alpha chain" evidence="10">
    <location>
        <begin position="1"/>
        <end position="189"/>
    </location>
</feature>
<comment type="subunit">
    <text evidence="2 10">Heterotetramer of two alpha and two beta chains.</text>
</comment>
<feature type="chain" id="PRO_5039773484" description="Arginine biosynthesis bifunctional protein ArgJ beta chain" evidence="10">
    <location>
        <begin position="190"/>
        <end position="407"/>
    </location>
</feature>